<dbReference type="GO" id="GO:0008756">
    <property type="term" value="F:o-succinylbenzoate-CoA ligase activity"/>
    <property type="evidence" value="ECO:0007669"/>
    <property type="project" value="UniProtKB-EC"/>
</dbReference>
<keyword evidence="3" id="KW-0436">Ligase</keyword>
<dbReference type="EMBL" id="BAAFGK010000001">
    <property type="protein sequence ID" value="GAB0055901.1"/>
    <property type="molecule type" value="Genomic_DNA"/>
</dbReference>
<dbReference type="SUPFAM" id="SSF56801">
    <property type="entry name" value="Acetyl-CoA synthetase-like"/>
    <property type="match status" value="1"/>
</dbReference>
<dbReference type="EC" id="6.2.1.26" evidence="3"/>
<feature type="domain" description="AMP-dependent synthetase/ligase" evidence="2">
    <location>
        <begin position="44"/>
        <end position="405"/>
    </location>
</feature>
<dbReference type="InterPro" id="IPR045851">
    <property type="entry name" value="AMP-bd_C_sf"/>
</dbReference>
<evidence type="ECO:0000313" key="3">
    <source>
        <dbReference type="EMBL" id="GAB0055901.1"/>
    </source>
</evidence>
<dbReference type="PANTHER" id="PTHR22754:SF32">
    <property type="entry name" value="DISCO-INTERACTING PROTEIN 2"/>
    <property type="match status" value="1"/>
</dbReference>
<dbReference type="SUPFAM" id="SSF52266">
    <property type="entry name" value="SGNH hydrolase"/>
    <property type="match status" value="1"/>
</dbReference>
<organism evidence="3 4">
    <name type="scientific">Candidatus Magnetaquiglobus chichijimensis</name>
    <dbReference type="NCBI Taxonomy" id="3141448"/>
    <lineage>
        <taxon>Bacteria</taxon>
        <taxon>Pseudomonadati</taxon>
        <taxon>Pseudomonadota</taxon>
        <taxon>Magnetococcia</taxon>
        <taxon>Magnetococcales</taxon>
        <taxon>Candidatus Magnetaquicoccaceae</taxon>
        <taxon>Candidatus Magnetaquiglobus</taxon>
    </lineage>
</organism>
<dbReference type="Gene3D" id="3.40.50.12780">
    <property type="entry name" value="N-terminal domain of ligase-like"/>
    <property type="match status" value="1"/>
</dbReference>
<dbReference type="Gene3D" id="3.30.300.30">
    <property type="match status" value="1"/>
</dbReference>
<sequence length="858" mass="94603">MIQAFLDRLAGVDRRDGESLLPASDDNDAPLFWLHTSADGPVEVVTVARFGEEARRWAGRIAARPEGVVAIFGRMTLSMLAAWFGAMLAGRLPTFLSHPSRKITSEDYAVKLANYRARFGACLFVGEALDRAVCAELLTPEDPEHALAPAVFPPVVPDVRRPLFLQCSSGTTGLQKAVAITPAMLDRQVAAHAGALRLDPASDRIVSWLPLYHDMGLAGVFLPALLTQTPLHLLDTFEWAANPGWLLGVIERFRATLCWLPNFAFSWLARVGGTQDLRTMRAFINCSEPVSTGAFARFQEAFGVDGGQLAVCYALAENVFAATLTPLGEPPGLLIVDRMALARRQVVVLGEGRAGDPPEAIPPGGAALFDCGAPVAGVGVRIDCRSDAEEVGEILLSGLCAVSSYHGQPPPRDDGWFPSGDLGFWREGRLYVTGRIKELIIHNGKNIHPADVEAAAEGSGVVHPGRVVAVGRQDPGLDSEQVLVLFEPAEELTPEMRRQHCALLRQRLDAWFDIRSEVACVPRNWLKKTSSGKMARLENLRRFENALNTTVHLVGDSHVRLFWSGPTSHHNRYRRIQGHWVGLLWSENWRQSLPFFAALVERLQSTDVLIVSCGEPECRSVFPVDADPPARIARAVGEYRAFFGLLKRLWPGRLAYLTGIPTHPENIDNGDLTWPIRGTPEDRYRWQGVFYTAMRALCGELVIHCLDLCTPLLGADGYLDPALLCDKAHLDPAYEGVVLKLLTDRFGHLDLAPNDPAPEERVWDGSREHFLALMRLKIRSIQPMIEAADWSRLVSDGLLDSLAIVALIAMLDRTFGFQIDPARLRREDFESLERIWERFGPVDQAQPDAVEQSNGTGC</sequence>
<evidence type="ECO:0000259" key="2">
    <source>
        <dbReference type="Pfam" id="PF00501"/>
    </source>
</evidence>
<evidence type="ECO:0000313" key="4">
    <source>
        <dbReference type="Proteomes" id="UP001628193"/>
    </source>
</evidence>
<comment type="caution">
    <text evidence="3">The sequence shown here is derived from an EMBL/GenBank/DDBJ whole genome shotgun (WGS) entry which is preliminary data.</text>
</comment>
<reference evidence="3 4" key="1">
    <citation type="submission" date="2024-09" db="EMBL/GenBank/DDBJ databases">
        <title>Draft genome sequence of Candidatus Magnetaquicoccaceae bacterium FCR-1.</title>
        <authorList>
            <person name="Shimoshige H."/>
            <person name="Shimamura S."/>
            <person name="Taoka A."/>
            <person name="Kobayashi H."/>
            <person name="Maekawa T."/>
        </authorList>
    </citation>
    <scope>NUCLEOTIDE SEQUENCE [LARGE SCALE GENOMIC DNA]</scope>
    <source>
        <strain evidence="3 4">FCR-1</strain>
    </source>
</reference>
<gene>
    <name evidence="3" type="primary">menE</name>
    <name evidence="3" type="ORF">SIID45300_00200</name>
</gene>
<comment type="similarity">
    <text evidence="1">Belongs to the ATP-dependent AMP-binding enzyme family.</text>
</comment>
<dbReference type="Gene3D" id="1.10.1200.10">
    <property type="entry name" value="ACP-like"/>
    <property type="match status" value="1"/>
</dbReference>
<dbReference type="RefSeq" id="WP_420903614.1">
    <property type="nucleotide sequence ID" value="NZ_BAAFGK010000001.1"/>
</dbReference>
<dbReference type="InterPro" id="IPR000873">
    <property type="entry name" value="AMP-dep_synth/lig_dom"/>
</dbReference>
<keyword evidence="4" id="KW-1185">Reference proteome</keyword>
<dbReference type="SUPFAM" id="SSF47336">
    <property type="entry name" value="ACP-like"/>
    <property type="match status" value="1"/>
</dbReference>
<protein>
    <submittedName>
        <fullName evidence="3">2-succinylbenzoate--CoA ligase</fullName>
        <ecNumber evidence="3">6.2.1.26</ecNumber>
    </submittedName>
</protein>
<proteinExistence type="inferred from homology"/>
<dbReference type="PANTHER" id="PTHR22754">
    <property type="entry name" value="DISCO-INTERACTING PROTEIN 2 DIP2 -RELATED"/>
    <property type="match status" value="1"/>
</dbReference>
<name>A0ABQ0C4U4_9PROT</name>
<dbReference type="Proteomes" id="UP001628193">
    <property type="component" value="Unassembled WGS sequence"/>
</dbReference>
<dbReference type="Pfam" id="PF00501">
    <property type="entry name" value="AMP-binding"/>
    <property type="match status" value="1"/>
</dbReference>
<dbReference type="InterPro" id="IPR042099">
    <property type="entry name" value="ANL_N_sf"/>
</dbReference>
<dbReference type="InterPro" id="IPR036736">
    <property type="entry name" value="ACP-like_sf"/>
</dbReference>
<accession>A0ABQ0C4U4</accession>
<evidence type="ECO:0000256" key="1">
    <source>
        <dbReference type="ARBA" id="ARBA00006432"/>
    </source>
</evidence>